<feature type="non-terminal residue" evidence="3">
    <location>
        <position position="257"/>
    </location>
</feature>
<feature type="non-terminal residue" evidence="3">
    <location>
        <position position="1"/>
    </location>
</feature>
<dbReference type="GO" id="GO:0000160">
    <property type="term" value="P:phosphorelay signal transduction system"/>
    <property type="evidence" value="ECO:0007669"/>
    <property type="project" value="InterPro"/>
</dbReference>
<dbReference type="CDD" id="cd01949">
    <property type="entry name" value="GGDEF"/>
    <property type="match status" value="1"/>
</dbReference>
<dbReference type="InterPro" id="IPR029787">
    <property type="entry name" value="Nucleotide_cyclase"/>
</dbReference>
<dbReference type="PANTHER" id="PTHR45138">
    <property type="entry name" value="REGULATORY COMPONENTS OF SENSORY TRANSDUCTION SYSTEM"/>
    <property type="match status" value="1"/>
</dbReference>
<dbReference type="NCBIfam" id="TIGR00254">
    <property type="entry name" value="GGDEF"/>
    <property type="match status" value="1"/>
</dbReference>
<dbReference type="CDD" id="cd17546">
    <property type="entry name" value="REC_hyHK_CKI1_RcsC-like"/>
    <property type="match status" value="1"/>
</dbReference>
<dbReference type="SUPFAM" id="SSF52172">
    <property type="entry name" value="CheY-like"/>
    <property type="match status" value="1"/>
</dbReference>
<feature type="domain" description="GGDEF" evidence="2">
    <location>
        <begin position="151"/>
        <end position="257"/>
    </location>
</feature>
<dbReference type="Pfam" id="PF00072">
    <property type="entry name" value="Response_reg"/>
    <property type="match status" value="1"/>
</dbReference>
<proteinExistence type="predicted"/>
<organism evidence="3">
    <name type="scientific">marine sediment metagenome</name>
    <dbReference type="NCBI Taxonomy" id="412755"/>
    <lineage>
        <taxon>unclassified sequences</taxon>
        <taxon>metagenomes</taxon>
        <taxon>ecological metagenomes</taxon>
    </lineage>
</organism>
<dbReference type="InterPro" id="IPR043128">
    <property type="entry name" value="Rev_trsase/Diguanyl_cyclase"/>
</dbReference>
<dbReference type="AlphaFoldDB" id="X0VTV4"/>
<dbReference type="PROSITE" id="PS50887">
    <property type="entry name" value="GGDEF"/>
    <property type="match status" value="1"/>
</dbReference>
<dbReference type="InterPro" id="IPR000160">
    <property type="entry name" value="GGDEF_dom"/>
</dbReference>
<dbReference type="Pfam" id="PF00990">
    <property type="entry name" value="GGDEF"/>
    <property type="match status" value="1"/>
</dbReference>
<dbReference type="InterPro" id="IPR050469">
    <property type="entry name" value="Diguanylate_Cyclase"/>
</dbReference>
<evidence type="ECO:0000259" key="2">
    <source>
        <dbReference type="PROSITE" id="PS50887"/>
    </source>
</evidence>
<dbReference type="PROSITE" id="PS50110">
    <property type="entry name" value="RESPONSE_REGULATORY"/>
    <property type="match status" value="1"/>
</dbReference>
<comment type="caution">
    <text evidence="3">The sequence shown here is derived from an EMBL/GenBank/DDBJ whole genome shotgun (WGS) entry which is preliminary data.</text>
</comment>
<dbReference type="GO" id="GO:0043709">
    <property type="term" value="P:cell adhesion involved in single-species biofilm formation"/>
    <property type="evidence" value="ECO:0007669"/>
    <property type="project" value="TreeGrafter"/>
</dbReference>
<dbReference type="SMART" id="SM00448">
    <property type="entry name" value="REC"/>
    <property type="match status" value="1"/>
</dbReference>
<dbReference type="InterPro" id="IPR011006">
    <property type="entry name" value="CheY-like_superfamily"/>
</dbReference>
<dbReference type="GO" id="GO:1902201">
    <property type="term" value="P:negative regulation of bacterial-type flagellum-dependent cell motility"/>
    <property type="evidence" value="ECO:0007669"/>
    <property type="project" value="TreeGrafter"/>
</dbReference>
<dbReference type="Gene3D" id="3.40.50.2300">
    <property type="match status" value="1"/>
</dbReference>
<dbReference type="SUPFAM" id="SSF55073">
    <property type="entry name" value="Nucleotide cyclase"/>
    <property type="match status" value="1"/>
</dbReference>
<evidence type="ECO:0000259" key="1">
    <source>
        <dbReference type="PROSITE" id="PS50110"/>
    </source>
</evidence>
<dbReference type="GO" id="GO:0005886">
    <property type="term" value="C:plasma membrane"/>
    <property type="evidence" value="ECO:0007669"/>
    <property type="project" value="TreeGrafter"/>
</dbReference>
<dbReference type="PANTHER" id="PTHR45138:SF9">
    <property type="entry name" value="DIGUANYLATE CYCLASE DGCM-RELATED"/>
    <property type="match status" value="1"/>
</dbReference>
<feature type="domain" description="Response regulatory" evidence="1">
    <location>
        <begin position="1"/>
        <end position="108"/>
    </location>
</feature>
<dbReference type="InterPro" id="IPR001789">
    <property type="entry name" value="Sig_transdc_resp-reg_receiver"/>
</dbReference>
<protein>
    <recommendedName>
        <fullName evidence="4">Diguanylate cyclase response regulator</fullName>
    </recommendedName>
</protein>
<name>X0VTV4_9ZZZZ</name>
<reference evidence="3" key="1">
    <citation type="journal article" date="2014" name="Front. Microbiol.">
        <title>High frequency of phylogenetically diverse reductive dehalogenase-homologous genes in deep subseafloor sedimentary metagenomes.</title>
        <authorList>
            <person name="Kawai M."/>
            <person name="Futagami T."/>
            <person name="Toyoda A."/>
            <person name="Takaki Y."/>
            <person name="Nishi S."/>
            <person name="Hori S."/>
            <person name="Arai W."/>
            <person name="Tsubouchi T."/>
            <person name="Morono Y."/>
            <person name="Uchiyama I."/>
            <person name="Ito T."/>
            <person name="Fujiyama A."/>
            <person name="Inagaki F."/>
            <person name="Takami H."/>
        </authorList>
    </citation>
    <scope>NUCLEOTIDE SEQUENCE</scope>
    <source>
        <strain evidence="3">Expedition CK06-06</strain>
    </source>
</reference>
<evidence type="ECO:0008006" key="4">
    <source>
        <dbReference type="Google" id="ProtNLM"/>
    </source>
</evidence>
<dbReference type="SMART" id="SM00267">
    <property type="entry name" value="GGDEF"/>
    <property type="match status" value="1"/>
</dbReference>
<dbReference type="GO" id="GO:0052621">
    <property type="term" value="F:diguanylate cyclase activity"/>
    <property type="evidence" value="ECO:0007669"/>
    <property type="project" value="TreeGrafter"/>
</dbReference>
<sequence length="257" mass="29191">EDYIREPIVEMLRRMGFRVDSASNGKHALEKLKEKPYTFLLTDMRMPEMDGLELIKSAERDHPNVSTVAMTGYSKEYDYVDVVNAGAADFINKPFGIEELEAKVRRAIIERNIKDELSKLSITDSLTGLYNQRHFYIRLNDEITRAERQKHPLGLILLDLDNFKKYNDTHGHLAGDELLQKVGEIVNLKIRQGVDSGYRYGGDEFAIILIDADEGISNVIGQRIEQGIEEKCNLSASLGYAYFSEGMAMKTFVETAD</sequence>
<dbReference type="Gene3D" id="3.30.70.270">
    <property type="match status" value="1"/>
</dbReference>
<dbReference type="EMBL" id="BARS01037047">
    <property type="protein sequence ID" value="GAG21854.1"/>
    <property type="molecule type" value="Genomic_DNA"/>
</dbReference>
<gene>
    <name evidence="3" type="ORF">S01H1_56852</name>
</gene>
<evidence type="ECO:0000313" key="3">
    <source>
        <dbReference type="EMBL" id="GAG21854.1"/>
    </source>
</evidence>
<accession>X0VTV4</accession>